<organism evidence="11">
    <name type="scientific">Drosophila grimshawi</name>
    <name type="common">Hawaiian fruit fly</name>
    <name type="synonym">Idiomyia grimshawi</name>
    <dbReference type="NCBI Taxonomy" id="7222"/>
    <lineage>
        <taxon>Eukaryota</taxon>
        <taxon>Metazoa</taxon>
        <taxon>Ecdysozoa</taxon>
        <taxon>Arthropoda</taxon>
        <taxon>Hexapoda</taxon>
        <taxon>Insecta</taxon>
        <taxon>Pterygota</taxon>
        <taxon>Neoptera</taxon>
        <taxon>Endopterygota</taxon>
        <taxon>Diptera</taxon>
        <taxon>Brachycera</taxon>
        <taxon>Muscomorpha</taxon>
        <taxon>Ephydroidea</taxon>
        <taxon>Drosophilidae</taxon>
        <taxon>Drosophila</taxon>
        <taxon>Hawaiian Drosophila</taxon>
    </lineage>
</organism>
<evidence type="ECO:0000256" key="6">
    <source>
        <dbReference type="ARBA" id="ARBA00023187"/>
    </source>
</evidence>
<evidence type="ECO:0000256" key="1">
    <source>
        <dbReference type="ARBA" id="ARBA00004123"/>
    </source>
</evidence>
<dbReference type="Proteomes" id="UP000001070">
    <property type="component" value="Unassembled WGS sequence"/>
</dbReference>
<keyword evidence="8" id="KW-0175">Coiled coil</keyword>
<dbReference type="PANTHER" id="PTHR12707">
    <property type="entry name" value="PINN"/>
    <property type="match status" value="1"/>
</dbReference>
<dbReference type="PhylomeDB" id="B4JHQ0"/>
<dbReference type="Pfam" id="PF04696">
    <property type="entry name" value="Pinin_SDK_memA"/>
    <property type="match status" value="1"/>
</dbReference>
<dbReference type="GO" id="GO:0008380">
    <property type="term" value="P:RNA splicing"/>
    <property type="evidence" value="ECO:0007669"/>
    <property type="project" value="UniProtKB-KW"/>
</dbReference>
<evidence type="ECO:0000256" key="3">
    <source>
        <dbReference type="ARBA" id="ARBA00022664"/>
    </source>
</evidence>
<keyword evidence="3" id="KW-0507">mRNA processing</keyword>
<evidence type="ECO:0000256" key="4">
    <source>
        <dbReference type="ARBA" id="ARBA00023015"/>
    </source>
</evidence>
<evidence type="ECO:0000256" key="8">
    <source>
        <dbReference type="SAM" id="Coils"/>
    </source>
</evidence>
<keyword evidence="6" id="KW-0508">mRNA splicing</keyword>
<evidence type="ECO:0000313" key="10">
    <source>
        <dbReference type="EMBL" id="EDV93889.1"/>
    </source>
</evidence>
<dbReference type="EMBL" id="CH916369">
    <property type="protein sequence ID" value="EDV93889.1"/>
    <property type="molecule type" value="Genomic_DNA"/>
</dbReference>
<dbReference type="eggNOG" id="KOG3756">
    <property type="taxonomic scope" value="Eukaryota"/>
</dbReference>
<keyword evidence="5" id="KW-0804">Transcription</keyword>
<dbReference type="OMA" id="RDFKAWE"/>
<dbReference type="FunCoup" id="B4JHQ0">
    <property type="interactions" value="389"/>
</dbReference>
<dbReference type="InParanoid" id="B4JHQ0"/>
<evidence type="ECO:0000313" key="11">
    <source>
        <dbReference type="Proteomes" id="UP000001070"/>
    </source>
</evidence>
<dbReference type="GO" id="GO:0071013">
    <property type="term" value="C:catalytic step 2 spliceosome"/>
    <property type="evidence" value="ECO:0007669"/>
    <property type="project" value="TreeGrafter"/>
</dbReference>
<dbReference type="OrthoDB" id="330772at2759"/>
<sequence>MEDNIALSSIGDLEKKLNSARRSLISLNDNIRRFVGRGLKEPRIEKYNPDAGCKKNEQNQDKNIQRHEILKQKRRIYDPKMVFNRLSDKDELWLPTPRLNSRVIRELPSREEIVEAQGVDSESRARNRRMFGSLLGTLQKFCQEESRLRKNEDKKAQIEKKLEKQELQEKALVQKERDSLFLDRKRKQLEIRCLEKKMARLKDFKTWESSVICQQNQIRTKTKPYLFYQPRVHTTQTEKLLMKTKCDLECLIERRREDLQAELGEIECTNNTDDDFVLDDSSVYDNKTDNKLHVESSIPGICDNITQEDFRKVPNEERRLISSSNLVIQEA</sequence>
<comment type="subcellular location">
    <subcellularLocation>
        <location evidence="1">Nucleus</location>
    </subcellularLocation>
</comment>
<dbReference type="InterPro" id="IPR039853">
    <property type="entry name" value="Pinin"/>
</dbReference>
<comment type="similarity">
    <text evidence="2">Belongs to the pinin family.</text>
</comment>
<reference evidence="10 11" key="1">
    <citation type="journal article" date="2007" name="Nature">
        <title>Evolution of genes and genomes on the Drosophila phylogeny.</title>
        <authorList>
            <consortium name="Drosophila 12 Genomes Consortium"/>
            <person name="Clark A.G."/>
            <person name="Eisen M.B."/>
            <person name="Smith D.R."/>
            <person name="Bergman C.M."/>
            <person name="Oliver B."/>
            <person name="Markow T.A."/>
            <person name="Kaufman T.C."/>
            <person name="Kellis M."/>
            <person name="Gelbart W."/>
            <person name="Iyer V.N."/>
            <person name="Pollard D.A."/>
            <person name="Sackton T.B."/>
            <person name="Larracuente A.M."/>
            <person name="Singh N.D."/>
            <person name="Abad J.P."/>
            <person name="Abt D.N."/>
            <person name="Adryan B."/>
            <person name="Aguade M."/>
            <person name="Akashi H."/>
            <person name="Anderson W.W."/>
            <person name="Aquadro C.F."/>
            <person name="Ardell D.H."/>
            <person name="Arguello R."/>
            <person name="Artieri C.G."/>
            <person name="Barbash D.A."/>
            <person name="Barker D."/>
            <person name="Barsanti P."/>
            <person name="Batterham P."/>
            <person name="Batzoglou S."/>
            <person name="Begun D."/>
            <person name="Bhutkar A."/>
            <person name="Blanco E."/>
            <person name="Bosak S.A."/>
            <person name="Bradley R.K."/>
            <person name="Brand A.D."/>
            <person name="Brent M.R."/>
            <person name="Brooks A.N."/>
            <person name="Brown R.H."/>
            <person name="Butlin R.K."/>
            <person name="Caggese C."/>
            <person name="Calvi B.R."/>
            <person name="Bernardo de Carvalho A."/>
            <person name="Caspi A."/>
            <person name="Castrezana S."/>
            <person name="Celniker S.E."/>
            <person name="Chang J.L."/>
            <person name="Chapple C."/>
            <person name="Chatterji S."/>
            <person name="Chinwalla A."/>
            <person name="Civetta A."/>
            <person name="Clifton S.W."/>
            <person name="Comeron J.M."/>
            <person name="Costello J.C."/>
            <person name="Coyne J.A."/>
            <person name="Daub J."/>
            <person name="David R.G."/>
            <person name="Delcher A.L."/>
            <person name="Delehaunty K."/>
            <person name="Do C.B."/>
            <person name="Ebling H."/>
            <person name="Edwards K."/>
            <person name="Eickbush T."/>
            <person name="Evans J.D."/>
            <person name="Filipski A."/>
            <person name="Findeiss S."/>
            <person name="Freyhult E."/>
            <person name="Fulton L."/>
            <person name="Fulton R."/>
            <person name="Garcia A.C."/>
            <person name="Gardiner A."/>
            <person name="Garfield D.A."/>
            <person name="Garvin B.E."/>
            <person name="Gibson G."/>
            <person name="Gilbert D."/>
            <person name="Gnerre S."/>
            <person name="Godfrey J."/>
            <person name="Good R."/>
            <person name="Gotea V."/>
            <person name="Gravely B."/>
            <person name="Greenberg A.J."/>
            <person name="Griffiths-Jones S."/>
            <person name="Gross S."/>
            <person name="Guigo R."/>
            <person name="Gustafson E.A."/>
            <person name="Haerty W."/>
            <person name="Hahn M.W."/>
            <person name="Halligan D.L."/>
            <person name="Halpern A.L."/>
            <person name="Halter G.M."/>
            <person name="Han M.V."/>
            <person name="Heger A."/>
            <person name="Hillier L."/>
            <person name="Hinrichs A.S."/>
            <person name="Holmes I."/>
            <person name="Hoskins R.A."/>
            <person name="Hubisz M.J."/>
            <person name="Hultmark D."/>
            <person name="Huntley M.A."/>
            <person name="Jaffe D.B."/>
            <person name="Jagadeeshan S."/>
            <person name="Jeck W.R."/>
            <person name="Johnson J."/>
            <person name="Jones C.D."/>
            <person name="Jordan W.C."/>
            <person name="Karpen G.H."/>
            <person name="Kataoka E."/>
            <person name="Keightley P.D."/>
            <person name="Kheradpour P."/>
            <person name="Kirkness E.F."/>
            <person name="Koerich L.B."/>
            <person name="Kristiansen K."/>
            <person name="Kudrna D."/>
            <person name="Kulathinal R.J."/>
            <person name="Kumar S."/>
            <person name="Kwok R."/>
            <person name="Lander E."/>
            <person name="Langley C.H."/>
            <person name="Lapoint R."/>
            <person name="Lazzaro B.P."/>
            <person name="Lee S.J."/>
            <person name="Levesque L."/>
            <person name="Li R."/>
            <person name="Lin C.F."/>
            <person name="Lin M.F."/>
            <person name="Lindblad-Toh K."/>
            <person name="Llopart A."/>
            <person name="Long M."/>
            <person name="Low L."/>
            <person name="Lozovsky E."/>
            <person name="Lu J."/>
            <person name="Luo M."/>
            <person name="Machado C.A."/>
            <person name="Makalowski W."/>
            <person name="Marzo M."/>
            <person name="Matsuda M."/>
            <person name="Matzkin L."/>
            <person name="McAllister B."/>
            <person name="McBride C.S."/>
            <person name="McKernan B."/>
            <person name="McKernan K."/>
            <person name="Mendez-Lago M."/>
            <person name="Minx P."/>
            <person name="Mollenhauer M.U."/>
            <person name="Montooth K."/>
            <person name="Mount S.M."/>
            <person name="Mu X."/>
            <person name="Myers E."/>
            <person name="Negre B."/>
            <person name="Newfeld S."/>
            <person name="Nielsen R."/>
            <person name="Noor M.A."/>
            <person name="O'Grady P."/>
            <person name="Pachter L."/>
            <person name="Papaceit M."/>
            <person name="Parisi M.J."/>
            <person name="Parisi M."/>
            <person name="Parts L."/>
            <person name="Pedersen J.S."/>
            <person name="Pesole G."/>
            <person name="Phillippy A.M."/>
            <person name="Ponting C.P."/>
            <person name="Pop M."/>
            <person name="Porcelli D."/>
            <person name="Powell J.R."/>
            <person name="Prohaska S."/>
            <person name="Pruitt K."/>
            <person name="Puig M."/>
            <person name="Quesneville H."/>
            <person name="Ram K.R."/>
            <person name="Rand D."/>
            <person name="Rasmussen M.D."/>
            <person name="Reed L.K."/>
            <person name="Reenan R."/>
            <person name="Reily A."/>
            <person name="Remington K.A."/>
            <person name="Rieger T.T."/>
            <person name="Ritchie M.G."/>
            <person name="Robin C."/>
            <person name="Rogers Y.H."/>
            <person name="Rohde C."/>
            <person name="Rozas J."/>
            <person name="Rubenfield M.J."/>
            <person name="Ruiz A."/>
            <person name="Russo S."/>
            <person name="Salzberg S.L."/>
            <person name="Sanchez-Gracia A."/>
            <person name="Saranga D.J."/>
            <person name="Sato H."/>
            <person name="Schaeffer S.W."/>
            <person name="Schatz M.C."/>
            <person name="Schlenke T."/>
            <person name="Schwartz R."/>
            <person name="Segarra C."/>
            <person name="Singh R.S."/>
            <person name="Sirot L."/>
            <person name="Sirota M."/>
            <person name="Sisneros N.B."/>
            <person name="Smith C.D."/>
            <person name="Smith T.F."/>
            <person name="Spieth J."/>
            <person name="Stage D.E."/>
            <person name="Stark A."/>
            <person name="Stephan W."/>
            <person name="Strausberg R.L."/>
            <person name="Strempel S."/>
            <person name="Sturgill D."/>
            <person name="Sutton G."/>
            <person name="Sutton G.G."/>
            <person name="Tao W."/>
            <person name="Teichmann S."/>
            <person name="Tobari Y.N."/>
            <person name="Tomimura Y."/>
            <person name="Tsolas J.M."/>
            <person name="Valente V.L."/>
            <person name="Venter E."/>
            <person name="Venter J.C."/>
            <person name="Vicario S."/>
            <person name="Vieira F.G."/>
            <person name="Vilella A.J."/>
            <person name="Villasante A."/>
            <person name="Walenz B."/>
            <person name="Wang J."/>
            <person name="Wasserman M."/>
            <person name="Watts T."/>
            <person name="Wilson D."/>
            <person name="Wilson R.K."/>
            <person name="Wing R.A."/>
            <person name="Wolfner M.F."/>
            <person name="Wong A."/>
            <person name="Wong G.K."/>
            <person name="Wu C.I."/>
            <person name="Wu G."/>
            <person name="Yamamoto D."/>
            <person name="Yang H.P."/>
            <person name="Yang S.P."/>
            <person name="Yorke J.A."/>
            <person name="Yoshida K."/>
            <person name="Zdobnov E."/>
            <person name="Zhang P."/>
            <person name="Zhang Y."/>
            <person name="Zimin A.V."/>
            <person name="Baldwin J."/>
            <person name="Abdouelleil A."/>
            <person name="Abdulkadir J."/>
            <person name="Abebe A."/>
            <person name="Abera B."/>
            <person name="Abreu J."/>
            <person name="Acer S.C."/>
            <person name="Aftuck L."/>
            <person name="Alexander A."/>
            <person name="An P."/>
            <person name="Anderson E."/>
            <person name="Anderson S."/>
            <person name="Arachi H."/>
            <person name="Azer M."/>
            <person name="Bachantsang P."/>
            <person name="Barry A."/>
            <person name="Bayul T."/>
            <person name="Berlin A."/>
            <person name="Bessette D."/>
            <person name="Bloom T."/>
            <person name="Blye J."/>
            <person name="Boguslavskiy L."/>
            <person name="Bonnet C."/>
            <person name="Boukhgalter B."/>
            <person name="Bourzgui I."/>
            <person name="Brown A."/>
            <person name="Cahill P."/>
            <person name="Channer S."/>
            <person name="Cheshatsang Y."/>
            <person name="Chuda L."/>
            <person name="Citroen M."/>
            <person name="Collymore A."/>
            <person name="Cooke P."/>
            <person name="Costello M."/>
            <person name="D'Aco K."/>
            <person name="Daza R."/>
            <person name="De Haan G."/>
            <person name="DeGray S."/>
            <person name="DeMaso C."/>
            <person name="Dhargay N."/>
            <person name="Dooley K."/>
            <person name="Dooley E."/>
            <person name="Doricent M."/>
            <person name="Dorje P."/>
            <person name="Dorjee K."/>
            <person name="Dupes A."/>
            <person name="Elong R."/>
            <person name="Falk J."/>
            <person name="Farina A."/>
            <person name="Faro S."/>
            <person name="Ferguson D."/>
            <person name="Fisher S."/>
            <person name="Foley C.D."/>
            <person name="Franke A."/>
            <person name="Friedrich D."/>
            <person name="Gadbois L."/>
            <person name="Gearin G."/>
            <person name="Gearin C.R."/>
            <person name="Giannoukos G."/>
            <person name="Goode T."/>
            <person name="Graham J."/>
            <person name="Grandbois E."/>
            <person name="Grewal S."/>
            <person name="Gyaltsen K."/>
            <person name="Hafez N."/>
            <person name="Hagos B."/>
            <person name="Hall J."/>
            <person name="Henson C."/>
            <person name="Hollinger A."/>
            <person name="Honan T."/>
            <person name="Huard M.D."/>
            <person name="Hughes L."/>
            <person name="Hurhula B."/>
            <person name="Husby M.E."/>
            <person name="Kamat A."/>
            <person name="Kanga B."/>
            <person name="Kashin S."/>
            <person name="Khazanovich D."/>
            <person name="Kisner P."/>
            <person name="Lance K."/>
            <person name="Lara M."/>
            <person name="Lee W."/>
            <person name="Lennon N."/>
            <person name="Letendre F."/>
            <person name="LeVine R."/>
            <person name="Lipovsky A."/>
            <person name="Liu X."/>
            <person name="Liu J."/>
            <person name="Liu S."/>
            <person name="Lokyitsang T."/>
            <person name="Lokyitsang Y."/>
            <person name="Lubonja R."/>
            <person name="Lui A."/>
            <person name="MacDonald P."/>
            <person name="Magnisalis V."/>
            <person name="Maru K."/>
            <person name="Matthews C."/>
            <person name="McCusker W."/>
            <person name="McDonough S."/>
            <person name="Mehta T."/>
            <person name="Meldrim J."/>
            <person name="Meneus L."/>
            <person name="Mihai O."/>
            <person name="Mihalev A."/>
            <person name="Mihova T."/>
            <person name="Mittelman R."/>
            <person name="Mlenga V."/>
            <person name="Montmayeur A."/>
            <person name="Mulrain L."/>
            <person name="Navidi A."/>
            <person name="Naylor J."/>
            <person name="Negash T."/>
            <person name="Nguyen T."/>
            <person name="Nguyen N."/>
            <person name="Nicol R."/>
            <person name="Norbu C."/>
            <person name="Norbu N."/>
            <person name="Novod N."/>
            <person name="O'Neill B."/>
            <person name="Osman S."/>
            <person name="Markiewicz E."/>
            <person name="Oyono O.L."/>
            <person name="Patti C."/>
            <person name="Phunkhang P."/>
            <person name="Pierre F."/>
            <person name="Priest M."/>
            <person name="Raghuraman S."/>
            <person name="Rege F."/>
            <person name="Reyes R."/>
            <person name="Rise C."/>
            <person name="Rogov P."/>
            <person name="Ross K."/>
            <person name="Ryan E."/>
            <person name="Settipalli S."/>
            <person name="Shea T."/>
            <person name="Sherpa N."/>
            <person name="Shi L."/>
            <person name="Shih D."/>
            <person name="Sparrow T."/>
            <person name="Spaulding J."/>
            <person name="Stalker J."/>
            <person name="Stange-Thomann N."/>
            <person name="Stavropoulos S."/>
            <person name="Stone C."/>
            <person name="Strader C."/>
            <person name="Tesfaye S."/>
            <person name="Thomson T."/>
            <person name="Thoulutsang Y."/>
            <person name="Thoulutsang D."/>
            <person name="Topham K."/>
            <person name="Topping I."/>
            <person name="Tsamla T."/>
            <person name="Vassiliev H."/>
            <person name="Vo A."/>
            <person name="Wangchuk T."/>
            <person name="Wangdi T."/>
            <person name="Weiand M."/>
            <person name="Wilkinson J."/>
            <person name="Wilson A."/>
            <person name="Yadav S."/>
            <person name="Young G."/>
            <person name="Yu Q."/>
            <person name="Zembek L."/>
            <person name="Zhong D."/>
            <person name="Zimmer A."/>
            <person name="Zwirko Z."/>
            <person name="Jaffe D.B."/>
            <person name="Alvarez P."/>
            <person name="Brockman W."/>
            <person name="Butler J."/>
            <person name="Chin C."/>
            <person name="Gnerre S."/>
            <person name="Grabherr M."/>
            <person name="Kleber M."/>
            <person name="Mauceli E."/>
            <person name="MacCallum I."/>
        </authorList>
    </citation>
    <scope>NUCLEOTIDE SEQUENCE [LARGE SCALE GENOMIC DNA]</scope>
    <source>
        <strain evidence="11">Tucson 15287-2541.00</strain>
    </source>
</reference>
<proteinExistence type="inferred from homology"/>
<dbReference type="KEGG" id="dgr:6563813"/>
<keyword evidence="11" id="KW-1185">Reference proteome</keyword>
<protein>
    <submittedName>
        <fullName evidence="10">GH19578</fullName>
    </submittedName>
</protein>
<dbReference type="HOGENOM" id="CLU_051083_0_0_1"/>
<dbReference type="PANTHER" id="PTHR12707:SF0">
    <property type="entry name" value="PININ"/>
    <property type="match status" value="1"/>
</dbReference>
<name>B4JHQ0_DROGR</name>
<accession>B4JHQ0</accession>
<evidence type="ECO:0000256" key="2">
    <source>
        <dbReference type="ARBA" id="ARBA00010386"/>
    </source>
</evidence>
<dbReference type="GO" id="GO:0006397">
    <property type="term" value="P:mRNA processing"/>
    <property type="evidence" value="ECO:0007669"/>
    <property type="project" value="UniProtKB-KW"/>
</dbReference>
<evidence type="ECO:0000259" key="9">
    <source>
        <dbReference type="Pfam" id="PF04696"/>
    </source>
</evidence>
<keyword evidence="7" id="KW-0539">Nucleus</keyword>
<dbReference type="InterPro" id="IPR006786">
    <property type="entry name" value="Pinin_SDK_MemA"/>
</dbReference>
<feature type="domain" description="Pinin/SDK/MemA protein" evidence="9">
    <location>
        <begin position="122"/>
        <end position="244"/>
    </location>
</feature>
<evidence type="ECO:0000256" key="7">
    <source>
        <dbReference type="ARBA" id="ARBA00023242"/>
    </source>
</evidence>
<dbReference type="STRING" id="7222.B4JHQ0"/>
<gene>
    <name evidence="10" type="primary">Dgri\GH19578</name>
    <name evidence="10" type="ORF">Dgri_GH19578</name>
</gene>
<keyword evidence="4" id="KW-0805">Transcription regulation</keyword>
<feature type="coiled-coil region" evidence="8">
    <location>
        <begin position="148"/>
        <end position="175"/>
    </location>
</feature>
<dbReference type="AlphaFoldDB" id="B4JHQ0"/>
<evidence type="ECO:0000256" key="5">
    <source>
        <dbReference type="ARBA" id="ARBA00023163"/>
    </source>
</evidence>